<dbReference type="AlphaFoldDB" id="A0A540NG98"/>
<keyword evidence="2" id="KW-1185">Reference proteome</keyword>
<evidence type="ECO:0000313" key="2">
    <source>
        <dbReference type="Proteomes" id="UP000315295"/>
    </source>
</evidence>
<evidence type="ECO:0000313" key="1">
    <source>
        <dbReference type="EMBL" id="TQE09550.1"/>
    </source>
</evidence>
<gene>
    <name evidence="1" type="ORF">C1H46_004769</name>
</gene>
<protein>
    <submittedName>
        <fullName evidence="1">Uncharacterized protein</fullName>
    </submittedName>
</protein>
<reference evidence="1 2" key="1">
    <citation type="journal article" date="2019" name="G3 (Bethesda)">
        <title>Sequencing of a Wild Apple (Malus baccata) Genome Unravels the Differences Between Cultivated and Wild Apple Species Regarding Disease Resistance and Cold Tolerance.</title>
        <authorList>
            <person name="Chen X."/>
        </authorList>
    </citation>
    <scope>NUCLEOTIDE SEQUENCE [LARGE SCALE GENOMIC DNA]</scope>
    <source>
        <strain evidence="2">cv. Shandingzi</strain>
        <tissue evidence="1">Leaves</tissue>
    </source>
</reference>
<organism evidence="1 2">
    <name type="scientific">Malus baccata</name>
    <name type="common">Siberian crab apple</name>
    <name type="synonym">Pyrus baccata</name>
    <dbReference type="NCBI Taxonomy" id="106549"/>
    <lineage>
        <taxon>Eukaryota</taxon>
        <taxon>Viridiplantae</taxon>
        <taxon>Streptophyta</taxon>
        <taxon>Embryophyta</taxon>
        <taxon>Tracheophyta</taxon>
        <taxon>Spermatophyta</taxon>
        <taxon>Magnoliopsida</taxon>
        <taxon>eudicotyledons</taxon>
        <taxon>Gunneridae</taxon>
        <taxon>Pentapetalae</taxon>
        <taxon>rosids</taxon>
        <taxon>fabids</taxon>
        <taxon>Rosales</taxon>
        <taxon>Rosaceae</taxon>
        <taxon>Amygdaloideae</taxon>
        <taxon>Maleae</taxon>
        <taxon>Malus</taxon>
    </lineage>
</organism>
<dbReference type="Proteomes" id="UP000315295">
    <property type="component" value="Unassembled WGS sequence"/>
</dbReference>
<name>A0A540NG98_MALBA</name>
<accession>A0A540NG98</accession>
<proteinExistence type="predicted"/>
<dbReference type="EMBL" id="VIEB01000055">
    <property type="protein sequence ID" value="TQE09550.1"/>
    <property type="molecule type" value="Genomic_DNA"/>
</dbReference>
<comment type="caution">
    <text evidence="1">The sequence shown here is derived from an EMBL/GenBank/DDBJ whole genome shotgun (WGS) entry which is preliminary data.</text>
</comment>
<sequence>MDLESIECVSSSDRLNEDEINPYHKTLHPHPHPHQHHHEFFQAQKEGCACSGHR</sequence>